<proteinExistence type="predicted"/>
<name>A0A1N6I1Y6_9BACT</name>
<gene>
    <name evidence="1" type="ORF">SAMN02745161_2346</name>
</gene>
<dbReference type="RefSeq" id="WP_074217125.1">
    <property type="nucleotide sequence ID" value="NZ_FSRG01000006.1"/>
</dbReference>
<dbReference type="Proteomes" id="UP000184694">
    <property type="component" value="Unassembled WGS sequence"/>
</dbReference>
<sequence length="134" mass="15191">MQGITIEGIFDLITKNFGCPVQLTETDRKLCTMRMQEFKALSKEEQRCNCLCFLRYEGCCGMHDTGKIAYLINPALETKFEITLRVHVTVENDKDTREMLLTLPPTTKLGLACTKVCNKPEGCLSFSIFDEVIV</sequence>
<organism evidence="1 2">
    <name type="scientific">Halodesulfovibrio marinisediminis DSM 17456</name>
    <dbReference type="NCBI Taxonomy" id="1121457"/>
    <lineage>
        <taxon>Bacteria</taxon>
        <taxon>Pseudomonadati</taxon>
        <taxon>Thermodesulfobacteriota</taxon>
        <taxon>Desulfovibrionia</taxon>
        <taxon>Desulfovibrionales</taxon>
        <taxon>Desulfovibrionaceae</taxon>
        <taxon>Halodesulfovibrio</taxon>
    </lineage>
</organism>
<dbReference type="EMBL" id="FSRG01000006">
    <property type="protein sequence ID" value="SIO25959.1"/>
    <property type="molecule type" value="Genomic_DNA"/>
</dbReference>
<dbReference type="AlphaFoldDB" id="A0A1N6I1Y6"/>
<accession>A0A1N6I1Y6</accession>
<reference evidence="2" key="1">
    <citation type="submission" date="2016-11" db="EMBL/GenBank/DDBJ databases">
        <authorList>
            <person name="Varghese N."/>
            <person name="Submissions S."/>
        </authorList>
    </citation>
    <scope>NUCLEOTIDE SEQUENCE [LARGE SCALE GENOMIC DNA]</scope>
    <source>
        <strain evidence="2">DSM 17456</strain>
    </source>
</reference>
<evidence type="ECO:0000313" key="1">
    <source>
        <dbReference type="EMBL" id="SIO25959.1"/>
    </source>
</evidence>
<evidence type="ECO:0000313" key="2">
    <source>
        <dbReference type="Proteomes" id="UP000184694"/>
    </source>
</evidence>
<keyword evidence="2" id="KW-1185">Reference proteome</keyword>
<protein>
    <submittedName>
        <fullName evidence="1">Uncharacterized protein</fullName>
    </submittedName>
</protein>